<proteinExistence type="predicted"/>
<reference evidence="2" key="2">
    <citation type="journal article" date="2023" name="Int. J. Mol. Sci.">
        <title>De Novo Assembly and Annotation of 11 Diverse Shrub Willow (Salix) Genomes Reveals Novel Gene Organization in Sex-Linked Regions.</title>
        <authorList>
            <person name="Hyden B."/>
            <person name="Feng K."/>
            <person name="Yates T.B."/>
            <person name="Jawdy S."/>
            <person name="Cereghino C."/>
            <person name="Smart L.B."/>
            <person name="Muchero W."/>
        </authorList>
    </citation>
    <scope>NUCLEOTIDE SEQUENCE [LARGE SCALE GENOMIC DNA]</scope>
    <source>
        <tissue evidence="2">Shoot tip</tissue>
    </source>
</reference>
<evidence type="ECO:0000313" key="2">
    <source>
        <dbReference type="EMBL" id="KAJ6702989.1"/>
    </source>
</evidence>
<feature type="compositionally biased region" description="Basic and acidic residues" evidence="1">
    <location>
        <begin position="26"/>
        <end position="35"/>
    </location>
</feature>
<comment type="caution">
    <text evidence="2">The sequence shown here is derived from an EMBL/GenBank/DDBJ whole genome shotgun (WGS) entry which is preliminary data.</text>
</comment>
<organism evidence="2 3">
    <name type="scientific">Salix viminalis</name>
    <name type="common">Common osier</name>
    <name type="synonym">Basket willow</name>
    <dbReference type="NCBI Taxonomy" id="40686"/>
    <lineage>
        <taxon>Eukaryota</taxon>
        <taxon>Viridiplantae</taxon>
        <taxon>Streptophyta</taxon>
        <taxon>Embryophyta</taxon>
        <taxon>Tracheophyta</taxon>
        <taxon>Spermatophyta</taxon>
        <taxon>Magnoliopsida</taxon>
        <taxon>eudicotyledons</taxon>
        <taxon>Gunneridae</taxon>
        <taxon>Pentapetalae</taxon>
        <taxon>rosids</taxon>
        <taxon>fabids</taxon>
        <taxon>Malpighiales</taxon>
        <taxon>Salicaceae</taxon>
        <taxon>Saliceae</taxon>
        <taxon>Salix</taxon>
    </lineage>
</organism>
<feature type="compositionally biased region" description="Basic and acidic residues" evidence="1">
    <location>
        <begin position="84"/>
        <end position="99"/>
    </location>
</feature>
<gene>
    <name evidence="2" type="ORF">OIU85_029006</name>
</gene>
<feature type="region of interest" description="Disordered" evidence="1">
    <location>
        <begin position="22"/>
        <end position="99"/>
    </location>
</feature>
<keyword evidence="3" id="KW-1185">Reference proteome</keyword>
<dbReference type="AlphaFoldDB" id="A0A9Q0QBB1"/>
<protein>
    <submittedName>
        <fullName evidence="2">Uncharacterized protein</fullName>
    </submittedName>
</protein>
<feature type="compositionally biased region" description="Polar residues" evidence="1">
    <location>
        <begin position="65"/>
        <end position="82"/>
    </location>
</feature>
<accession>A0A9Q0QBB1</accession>
<reference evidence="2" key="1">
    <citation type="submission" date="2022-11" db="EMBL/GenBank/DDBJ databases">
        <authorList>
            <person name="Hyden B.L."/>
            <person name="Feng K."/>
            <person name="Yates T."/>
            <person name="Jawdy S."/>
            <person name="Smart L.B."/>
            <person name="Muchero W."/>
        </authorList>
    </citation>
    <scope>NUCLEOTIDE SEQUENCE</scope>
    <source>
        <tissue evidence="2">Shoot tip</tissue>
    </source>
</reference>
<sequence>MILHHLPSFLMDLAMELVQKTIPGRKPSETDERQLNKTLSPGFQKASGSRNDSFSNISSSKNNSLPHTSWPNEKQLNSTSTPGFRKESSSRNDSFGKWK</sequence>
<name>A0A9Q0QBB1_SALVM</name>
<evidence type="ECO:0000313" key="3">
    <source>
        <dbReference type="Proteomes" id="UP001151529"/>
    </source>
</evidence>
<feature type="compositionally biased region" description="Low complexity" evidence="1">
    <location>
        <begin position="47"/>
        <end position="64"/>
    </location>
</feature>
<evidence type="ECO:0000256" key="1">
    <source>
        <dbReference type="SAM" id="MobiDB-lite"/>
    </source>
</evidence>
<dbReference type="Proteomes" id="UP001151529">
    <property type="component" value="Chromosome 3"/>
</dbReference>
<dbReference type="EMBL" id="JAPFFL010000009">
    <property type="protein sequence ID" value="KAJ6702989.1"/>
    <property type="molecule type" value="Genomic_DNA"/>
</dbReference>